<name>A0A0A9GZM9_ARUDO</name>
<protein>
    <submittedName>
        <fullName evidence="1">Uncharacterized protein</fullName>
    </submittedName>
</protein>
<reference evidence="1" key="2">
    <citation type="journal article" date="2015" name="Data Brief">
        <title>Shoot transcriptome of the giant reed, Arundo donax.</title>
        <authorList>
            <person name="Barrero R.A."/>
            <person name="Guerrero F.D."/>
            <person name="Moolhuijzen P."/>
            <person name="Goolsby J.A."/>
            <person name="Tidwell J."/>
            <person name="Bellgard S.E."/>
            <person name="Bellgard M.I."/>
        </authorList>
    </citation>
    <scope>NUCLEOTIDE SEQUENCE</scope>
    <source>
        <tissue evidence="1">Shoot tissue taken approximately 20 cm above the soil surface</tissue>
    </source>
</reference>
<accession>A0A0A9GZM9</accession>
<sequence>MNSAYHYR</sequence>
<reference evidence="1" key="1">
    <citation type="submission" date="2014-09" db="EMBL/GenBank/DDBJ databases">
        <authorList>
            <person name="Magalhaes I.L.F."/>
            <person name="Oliveira U."/>
            <person name="Santos F.R."/>
            <person name="Vidigal T.H.D.A."/>
            <person name="Brescovit A.D."/>
            <person name="Santos A.J."/>
        </authorList>
    </citation>
    <scope>NUCLEOTIDE SEQUENCE</scope>
    <source>
        <tissue evidence="1">Shoot tissue taken approximately 20 cm above the soil surface</tissue>
    </source>
</reference>
<dbReference type="EMBL" id="GBRH01167451">
    <property type="protein sequence ID" value="JAE30445.1"/>
    <property type="molecule type" value="Transcribed_RNA"/>
</dbReference>
<evidence type="ECO:0000313" key="1">
    <source>
        <dbReference type="EMBL" id="JAE30445.1"/>
    </source>
</evidence>
<organism evidence="1">
    <name type="scientific">Arundo donax</name>
    <name type="common">Giant reed</name>
    <name type="synonym">Donax arundinaceus</name>
    <dbReference type="NCBI Taxonomy" id="35708"/>
    <lineage>
        <taxon>Eukaryota</taxon>
        <taxon>Viridiplantae</taxon>
        <taxon>Streptophyta</taxon>
        <taxon>Embryophyta</taxon>
        <taxon>Tracheophyta</taxon>
        <taxon>Spermatophyta</taxon>
        <taxon>Magnoliopsida</taxon>
        <taxon>Liliopsida</taxon>
        <taxon>Poales</taxon>
        <taxon>Poaceae</taxon>
        <taxon>PACMAD clade</taxon>
        <taxon>Arundinoideae</taxon>
        <taxon>Arundineae</taxon>
        <taxon>Arundo</taxon>
    </lineage>
</organism>
<proteinExistence type="predicted"/>